<feature type="chain" id="PRO_5040291437" description="Protein halfway" evidence="6">
    <location>
        <begin position="20"/>
        <end position="482"/>
    </location>
</feature>
<keyword evidence="3" id="KW-1133">Transmembrane helix</keyword>
<keyword evidence="6" id="KW-0732">Signal</keyword>
<evidence type="ECO:0000256" key="5">
    <source>
        <dbReference type="ARBA" id="ARBA00023180"/>
    </source>
</evidence>
<evidence type="ECO:0000256" key="2">
    <source>
        <dbReference type="ARBA" id="ARBA00022692"/>
    </source>
</evidence>
<keyword evidence="2" id="KW-0812">Transmembrane</keyword>
<evidence type="ECO:0008006" key="9">
    <source>
        <dbReference type="Google" id="ProtNLM"/>
    </source>
</evidence>
<accession>A0A9N9TTR0</accession>
<organism evidence="7 8">
    <name type="scientific">Phyllotreta striolata</name>
    <name type="common">Striped flea beetle</name>
    <name type="synonym">Crioceris striolata</name>
    <dbReference type="NCBI Taxonomy" id="444603"/>
    <lineage>
        <taxon>Eukaryota</taxon>
        <taxon>Metazoa</taxon>
        <taxon>Ecdysozoa</taxon>
        <taxon>Arthropoda</taxon>
        <taxon>Hexapoda</taxon>
        <taxon>Insecta</taxon>
        <taxon>Pterygota</taxon>
        <taxon>Neoptera</taxon>
        <taxon>Endopterygota</taxon>
        <taxon>Coleoptera</taxon>
        <taxon>Polyphaga</taxon>
        <taxon>Cucujiformia</taxon>
        <taxon>Chrysomeloidea</taxon>
        <taxon>Chrysomelidae</taxon>
        <taxon>Galerucinae</taxon>
        <taxon>Alticini</taxon>
        <taxon>Phyllotreta</taxon>
    </lineage>
</organism>
<evidence type="ECO:0000256" key="4">
    <source>
        <dbReference type="ARBA" id="ARBA00023136"/>
    </source>
</evidence>
<dbReference type="Proteomes" id="UP001153712">
    <property type="component" value="Chromosome 8"/>
</dbReference>
<dbReference type="Gene3D" id="3.80.10.10">
    <property type="entry name" value="Ribonuclease Inhibitor"/>
    <property type="match status" value="2"/>
</dbReference>
<dbReference type="PANTHER" id="PTHR24368:SF210">
    <property type="entry name" value="SURFACE ANTIGEN BSPA-LIKE"/>
    <property type="match status" value="1"/>
</dbReference>
<evidence type="ECO:0000256" key="1">
    <source>
        <dbReference type="ARBA" id="ARBA00004479"/>
    </source>
</evidence>
<dbReference type="PROSITE" id="PS51450">
    <property type="entry name" value="LRR"/>
    <property type="match status" value="1"/>
</dbReference>
<dbReference type="PANTHER" id="PTHR24368">
    <property type="entry name" value="AMPHOTERIN-INDUCED PROTEIN"/>
    <property type="match status" value="1"/>
</dbReference>
<dbReference type="GO" id="GO:0016020">
    <property type="term" value="C:membrane"/>
    <property type="evidence" value="ECO:0007669"/>
    <property type="project" value="UniProtKB-SubCell"/>
</dbReference>
<dbReference type="AlphaFoldDB" id="A0A9N9TTR0"/>
<evidence type="ECO:0000256" key="6">
    <source>
        <dbReference type="SAM" id="SignalP"/>
    </source>
</evidence>
<keyword evidence="5" id="KW-0325">Glycoprotein</keyword>
<dbReference type="InterPro" id="IPR031283">
    <property type="entry name" value="AMIGO"/>
</dbReference>
<dbReference type="EMBL" id="OU900101">
    <property type="protein sequence ID" value="CAG9864494.1"/>
    <property type="molecule type" value="Genomic_DNA"/>
</dbReference>
<protein>
    <recommendedName>
        <fullName evidence="9">Protein halfway</fullName>
    </recommendedName>
</protein>
<comment type="subcellular location">
    <subcellularLocation>
        <location evidence="1">Membrane</location>
        <topology evidence="1">Single-pass type I membrane protein</topology>
    </subcellularLocation>
</comment>
<dbReference type="InterPro" id="IPR001611">
    <property type="entry name" value="Leu-rich_rpt"/>
</dbReference>
<evidence type="ECO:0000313" key="8">
    <source>
        <dbReference type="Proteomes" id="UP001153712"/>
    </source>
</evidence>
<dbReference type="InterPro" id="IPR032675">
    <property type="entry name" value="LRR_dom_sf"/>
</dbReference>
<evidence type="ECO:0000256" key="3">
    <source>
        <dbReference type="ARBA" id="ARBA00022989"/>
    </source>
</evidence>
<dbReference type="SUPFAM" id="SSF52058">
    <property type="entry name" value="L domain-like"/>
    <property type="match status" value="1"/>
</dbReference>
<keyword evidence="8" id="KW-1185">Reference proteome</keyword>
<evidence type="ECO:0000313" key="7">
    <source>
        <dbReference type="EMBL" id="CAG9864494.1"/>
    </source>
</evidence>
<dbReference type="Pfam" id="PF13855">
    <property type="entry name" value="LRR_8"/>
    <property type="match status" value="1"/>
</dbReference>
<gene>
    <name evidence="7" type="ORF">PHYEVI_LOCUS10749</name>
</gene>
<sequence>MTRKGIFLLFLCTLPATFGRLPEGQDLRELKEDECYQQCFHQTEDSCPDVNSPCRCQQLANCKKAVVCCDINDQTLKEQLKCANLTPRQHEIEALHIRNATLEVLHLNLPEWKYLRSMTITDGYVKNVSEAFPKMSMVSCLNLSSNGIQDIEIRSLVNLYKLSYLDLSHNNLTQVPNFKKKGGVTLDILGNPTISCMSLSEAISKSVITFNNENSTFCQTTKDFYWFQSNDLVNVSELRRIKELENNCIPNCTCSPYVLNLGTKVPRVHTVEVNCTNSNLLRLPHQLPPHTATLDVSNNNITSLKELSEPSYKELIFLRADNNLITSIEPLEGTQFKSIFELLSLRNNKIKFIDTYLLEFYRPAVSVRNVYLGLNRLTCDCTTVTDFKMWLQTKSDFIKDYKEIMCDTPQGDVSVIEIDPSKYCQSDETWTDYLYYIIAAEVFLLVSLVTKVSYDYWVFKTAGYLPWPASKMPKLPCDWLCE</sequence>
<dbReference type="OrthoDB" id="10068119at2759"/>
<feature type="signal peptide" evidence="6">
    <location>
        <begin position="1"/>
        <end position="19"/>
    </location>
</feature>
<keyword evidence="4" id="KW-0472">Membrane</keyword>
<proteinExistence type="predicted"/>
<reference evidence="7" key="1">
    <citation type="submission" date="2022-01" db="EMBL/GenBank/DDBJ databases">
        <authorList>
            <person name="King R."/>
        </authorList>
    </citation>
    <scope>NUCLEOTIDE SEQUENCE</scope>
</reference>
<name>A0A9N9TTR0_PHYSR</name>